<proteinExistence type="predicted"/>
<name>A0A7H8XNP4_9ACTN</name>
<dbReference type="EMBL" id="CP058322">
    <property type="protein sequence ID" value="QLD26613.1"/>
    <property type="molecule type" value="Genomic_DNA"/>
</dbReference>
<sequence>MSGIPARVGSGEGEASMGGELGGFLIGYVPAGVDGEVSDFASEWEGVRFRTRVWERQVAEGWRVDLRVHVLRGGRLGTLGELRDFLADYHERDAATWPLTEFTEGGVTGLVGDGEAFRLVEPGVAVDVRADPEQVPEPELRAVAAGVRPAATPERTAD</sequence>
<dbReference type="KEGG" id="mcab:HXZ27_22360"/>
<evidence type="ECO:0000313" key="1">
    <source>
        <dbReference type="EMBL" id="QLD26613.1"/>
    </source>
</evidence>
<dbReference type="Proteomes" id="UP000509335">
    <property type="component" value="Chromosome"/>
</dbReference>
<dbReference type="RefSeq" id="WP_178065810.1">
    <property type="nucleotide sequence ID" value="NZ_JBICTT010000004.1"/>
</dbReference>
<dbReference type="GeneID" id="301313421"/>
<reference evidence="1 2" key="1">
    <citation type="submission" date="2020-07" db="EMBL/GenBank/DDBJ databases">
        <title>A bifunctional nitrone conjugated secondary metabolite targeting the ribosome.</title>
        <authorList>
            <person name="Limbrick E.M."/>
            <person name="Graf M."/>
            <person name="Derewacz D.K."/>
            <person name="Nguyen F."/>
            <person name="Spraggins J.M."/>
            <person name="Wieland M."/>
            <person name="Ynigez-Gutierrez A.E."/>
            <person name="Reisman B.J."/>
            <person name="Zinshteyn B."/>
            <person name="McCulloch K."/>
            <person name="Iverson T.M."/>
            <person name="Green R."/>
            <person name="Wilson D.N."/>
            <person name="Bachmann B.O."/>
        </authorList>
    </citation>
    <scope>NUCLEOTIDE SEQUENCE [LARGE SCALE GENOMIC DNA]</scope>
    <source>
        <strain evidence="2">aurantiaca</strain>
    </source>
</reference>
<protein>
    <submittedName>
        <fullName evidence="1">Uncharacterized protein</fullName>
    </submittedName>
</protein>
<organism evidence="1 2">
    <name type="scientific">Micromonospora carbonacea</name>
    <dbReference type="NCBI Taxonomy" id="47853"/>
    <lineage>
        <taxon>Bacteria</taxon>
        <taxon>Bacillati</taxon>
        <taxon>Actinomycetota</taxon>
        <taxon>Actinomycetes</taxon>
        <taxon>Micromonosporales</taxon>
        <taxon>Micromonosporaceae</taxon>
        <taxon>Micromonospora</taxon>
    </lineage>
</organism>
<accession>A0A7H8XNP4</accession>
<gene>
    <name evidence="1" type="ORF">HXZ27_22360</name>
</gene>
<evidence type="ECO:0000313" key="2">
    <source>
        <dbReference type="Proteomes" id="UP000509335"/>
    </source>
</evidence>
<dbReference type="AlphaFoldDB" id="A0A7H8XNP4"/>